<feature type="region of interest" description="Disordered" evidence="1">
    <location>
        <begin position="1"/>
        <end position="28"/>
    </location>
</feature>
<evidence type="ECO:0000313" key="3">
    <source>
        <dbReference type="Proteomes" id="UP000007963"/>
    </source>
</evidence>
<accession>Q0CJX4</accession>
<dbReference type="OMA" id="AELIYFQ"/>
<protein>
    <submittedName>
        <fullName evidence="2">Uncharacterized protein</fullName>
    </submittedName>
</protein>
<feature type="compositionally biased region" description="Polar residues" evidence="1">
    <location>
        <begin position="63"/>
        <end position="89"/>
    </location>
</feature>
<sequence length="117" mass="12913">MSTVAELIYFQPKDSVKPEDPSSEEGRLLLEHFQTTKHQSGYHSSAWGRTVEDSKTIVWVNGKTPTPAYSRNLSRPSSNPTRKSPSSTPRLARPSPKPTPSPRTPSRSSAPSRSPAR</sequence>
<dbReference type="VEuPathDB" id="FungiDB:ATEG_06010"/>
<dbReference type="OrthoDB" id="3830579at2759"/>
<gene>
    <name evidence="2" type="ORF">ATEG_06010</name>
</gene>
<feature type="compositionally biased region" description="Basic and acidic residues" evidence="1">
    <location>
        <begin position="14"/>
        <end position="28"/>
    </location>
</feature>
<dbReference type="HOGENOM" id="CLU_2084383_0_0_1"/>
<evidence type="ECO:0000256" key="1">
    <source>
        <dbReference type="SAM" id="MobiDB-lite"/>
    </source>
</evidence>
<feature type="region of interest" description="Disordered" evidence="1">
    <location>
        <begin position="62"/>
        <end position="117"/>
    </location>
</feature>
<dbReference type="GeneID" id="4321331"/>
<proteinExistence type="predicted"/>
<name>Q0CJX4_ASPTN</name>
<feature type="compositionally biased region" description="Low complexity" evidence="1">
    <location>
        <begin position="104"/>
        <end position="117"/>
    </location>
</feature>
<dbReference type="RefSeq" id="XP_001215188.1">
    <property type="nucleotide sequence ID" value="XM_001215188.1"/>
</dbReference>
<reference evidence="3" key="1">
    <citation type="submission" date="2005-09" db="EMBL/GenBank/DDBJ databases">
        <title>Annotation of the Aspergillus terreus NIH2624 genome.</title>
        <authorList>
            <person name="Birren B.W."/>
            <person name="Lander E.S."/>
            <person name="Galagan J.E."/>
            <person name="Nusbaum C."/>
            <person name="Devon K."/>
            <person name="Henn M."/>
            <person name="Ma L.-J."/>
            <person name="Jaffe D.B."/>
            <person name="Butler J."/>
            <person name="Alvarez P."/>
            <person name="Gnerre S."/>
            <person name="Grabherr M."/>
            <person name="Kleber M."/>
            <person name="Mauceli E.W."/>
            <person name="Brockman W."/>
            <person name="Rounsley S."/>
            <person name="Young S.K."/>
            <person name="LaButti K."/>
            <person name="Pushparaj V."/>
            <person name="DeCaprio D."/>
            <person name="Crawford M."/>
            <person name="Koehrsen M."/>
            <person name="Engels R."/>
            <person name="Montgomery P."/>
            <person name="Pearson M."/>
            <person name="Howarth C."/>
            <person name="Larson L."/>
            <person name="Luoma S."/>
            <person name="White J."/>
            <person name="Alvarado L."/>
            <person name="Kodira C.D."/>
            <person name="Zeng Q."/>
            <person name="Oleary S."/>
            <person name="Yandava C."/>
            <person name="Denning D.W."/>
            <person name="Nierman W.C."/>
            <person name="Milne T."/>
            <person name="Madden K."/>
        </authorList>
    </citation>
    <scope>NUCLEOTIDE SEQUENCE [LARGE SCALE GENOMIC DNA]</scope>
    <source>
        <strain evidence="3">NIH 2624 / FGSC A1156</strain>
    </source>
</reference>
<dbReference type="Proteomes" id="UP000007963">
    <property type="component" value="Unassembled WGS sequence"/>
</dbReference>
<organism evidence="2 3">
    <name type="scientific">Aspergillus terreus (strain NIH 2624 / FGSC A1156)</name>
    <dbReference type="NCBI Taxonomy" id="341663"/>
    <lineage>
        <taxon>Eukaryota</taxon>
        <taxon>Fungi</taxon>
        <taxon>Dikarya</taxon>
        <taxon>Ascomycota</taxon>
        <taxon>Pezizomycotina</taxon>
        <taxon>Eurotiomycetes</taxon>
        <taxon>Eurotiomycetidae</taxon>
        <taxon>Eurotiales</taxon>
        <taxon>Aspergillaceae</taxon>
        <taxon>Aspergillus</taxon>
        <taxon>Aspergillus subgen. Circumdati</taxon>
    </lineage>
</organism>
<evidence type="ECO:0000313" key="2">
    <source>
        <dbReference type="EMBL" id="EAU33771.1"/>
    </source>
</evidence>
<dbReference type="EMBL" id="CH476601">
    <property type="protein sequence ID" value="EAU33771.1"/>
    <property type="molecule type" value="Genomic_DNA"/>
</dbReference>
<dbReference type="STRING" id="341663.Q0CJX4"/>
<dbReference type="AlphaFoldDB" id="Q0CJX4"/>